<reference evidence="4" key="1">
    <citation type="submission" date="2025-08" db="UniProtKB">
        <authorList>
            <consortium name="RefSeq"/>
        </authorList>
    </citation>
    <scope>IDENTIFICATION</scope>
    <source>
        <tissue evidence="4">Whole sample</tissue>
    </source>
</reference>
<dbReference type="OrthoDB" id="185175at2759"/>
<keyword evidence="3" id="KW-1185">Reference proteome</keyword>
<dbReference type="InterPro" id="IPR051707">
    <property type="entry name" value="PI-Interact_SigTrans_Reg"/>
</dbReference>
<dbReference type="PANTHER" id="PTHR14336:SF8">
    <property type="entry name" value="PROTEIN OPY1"/>
    <property type="match status" value="1"/>
</dbReference>
<feature type="domain" description="PH" evidence="2">
    <location>
        <begin position="11"/>
        <end position="118"/>
    </location>
</feature>
<name>A0A8B8EBI5_CRAVI</name>
<feature type="compositionally biased region" description="Low complexity" evidence="1">
    <location>
        <begin position="305"/>
        <end position="316"/>
    </location>
</feature>
<feature type="domain" description="PH" evidence="2">
    <location>
        <begin position="179"/>
        <end position="276"/>
    </location>
</feature>
<dbReference type="SUPFAM" id="SSF50729">
    <property type="entry name" value="PH domain-like"/>
    <property type="match status" value="2"/>
</dbReference>
<evidence type="ECO:0000256" key="1">
    <source>
        <dbReference type="SAM" id="MobiDB-lite"/>
    </source>
</evidence>
<dbReference type="PANTHER" id="PTHR14336">
    <property type="entry name" value="TANDEM PH DOMAIN CONTAINING PROTEIN"/>
    <property type="match status" value="1"/>
</dbReference>
<dbReference type="AlphaFoldDB" id="A0A8B8EBI5"/>
<dbReference type="FunFam" id="2.30.29.30:FF:000286">
    <property type="entry name" value="PH-protein kinase domain containing protein"/>
    <property type="match status" value="1"/>
</dbReference>
<feature type="compositionally biased region" description="Basic and acidic residues" evidence="1">
    <location>
        <begin position="285"/>
        <end position="302"/>
    </location>
</feature>
<dbReference type="Gene3D" id="2.30.29.30">
    <property type="entry name" value="Pleckstrin-homology domain (PH domain)/Phosphotyrosine-binding domain (PTB)"/>
    <property type="match status" value="2"/>
</dbReference>
<evidence type="ECO:0000313" key="4">
    <source>
        <dbReference type="RefSeq" id="XP_022338012.1"/>
    </source>
</evidence>
<dbReference type="PROSITE" id="PS50003">
    <property type="entry name" value="PH_DOMAIN"/>
    <property type="match status" value="2"/>
</dbReference>
<dbReference type="SMART" id="SM00233">
    <property type="entry name" value="PH"/>
    <property type="match status" value="2"/>
</dbReference>
<feature type="compositionally biased region" description="Basic and acidic residues" evidence="1">
    <location>
        <begin position="359"/>
        <end position="371"/>
    </location>
</feature>
<dbReference type="Pfam" id="PF00169">
    <property type="entry name" value="PH"/>
    <property type="match status" value="2"/>
</dbReference>
<dbReference type="InterPro" id="IPR011993">
    <property type="entry name" value="PH-like_dom_sf"/>
</dbReference>
<feature type="region of interest" description="Disordered" evidence="1">
    <location>
        <begin position="285"/>
        <end position="384"/>
    </location>
</feature>
<sequence length="384" mass="43356">MDNNMPYQDKQGRTCGFLNILEKESTTNSKRRYFVLEPRDEMLKYYLDNPNNLATDQQYPCGEISTTVISKVSEVSKKQKPKLNSCFVINHAGKALYLQAESAEDMTGWVYALNNVSKITVPVEDRKNPNDPEAGYKTEIAGGVPIKIPIRNENSNDSGASSESEESMENIKTVAASQTAIKKGYCVKQGGVRKNWKRRYFVVNDKSLAYYSNEQSDEPLRLISRNDITDVRKATASPGVRDNLFEVITTKRTFYIQCDTPEDVQDWVTAIEKLRDSKTEDRLSKSMFVKKMEPLQNSDERQIGTTSQHQTPPSSSLGVPRTGVYYPSKQGIITGQEQPKPHSSSGQASRDQIMEVDADAQRKSGKPEPKAKAPLKKQRSWFLW</sequence>
<feature type="compositionally biased region" description="Low complexity" evidence="1">
    <location>
        <begin position="152"/>
        <end position="162"/>
    </location>
</feature>
<evidence type="ECO:0000313" key="3">
    <source>
        <dbReference type="Proteomes" id="UP000694844"/>
    </source>
</evidence>
<dbReference type="Proteomes" id="UP000694844">
    <property type="component" value="Chromosome 5"/>
</dbReference>
<protein>
    <submittedName>
        <fullName evidence="4">Pleckstrin homology domain-containing family A member 2-like isoform X4</fullName>
    </submittedName>
</protein>
<evidence type="ECO:0000259" key="2">
    <source>
        <dbReference type="PROSITE" id="PS50003"/>
    </source>
</evidence>
<gene>
    <name evidence="4" type="primary">LOC111133692</name>
</gene>
<proteinExistence type="predicted"/>
<accession>A0A8B8EBI5</accession>
<dbReference type="InterPro" id="IPR001849">
    <property type="entry name" value="PH_domain"/>
</dbReference>
<feature type="compositionally biased region" description="Basic residues" evidence="1">
    <location>
        <begin position="373"/>
        <end position="384"/>
    </location>
</feature>
<organism evidence="3 4">
    <name type="scientific">Crassostrea virginica</name>
    <name type="common">Eastern oyster</name>
    <dbReference type="NCBI Taxonomy" id="6565"/>
    <lineage>
        <taxon>Eukaryota</taxon>
        <taxon>Metazoa</taxon>
        <taxon>Spiralia</taxon>
        <taxon>Lophotrochozoa</taxon>
        <taxon>Mollusca</taxon>
        <taxon>Bivalvia</taxon>
        <taxon>Autobranchia</taxon>
        <taxon>Pteriomorphia</taxon>
        <taxon>Ostreida</taxon>
        <taxon>Ostreoidea</taxon>
        <taxon>Ostreidae</taxon>
        <taxon>Crassostrea</taxon>
    </lineage>
</organism>
<feature type="region of interest" description="Disordered" evidence="1">
    <location>
        <begin position="147"/>
        <end position="168"/>
    </location>
</feature>
<feature type="compositionally biased region" description="Polar residues" evidence="1">
    <location>
        <begin position="331"/>
        <end position="350"/>
    </location>
</feature>
<dbReference type="GeneID" id="111133692"/>
<dbReference type="RefSeq" id="XP_022338012.1">
    <property type="nucleotide sequence ID" value="XM_022482304.1"/>
</dbReference>